<organism evidence="10 11">
    <name type="scientific">Bifidobacterium vespertilionis</name>
    <dbReference type="NCBI Taxonomy" id="2562524"/>
    <lineage>
        <taxon>Bacteria</taxon>
        <taxon>Bacillati</taxon>
        <taxon>Actinomycetota</taxon>
        <taxon>Actinomycetes</taxon>
        <taxon>Bifidobacteriales</taxon>
        <taxon>Bifidobacteriaceae</taxon>
        <taxon>Bifidobacterium</taxon>
    </lineage>
</organism>
<feature type="region of interest" description="Disordered" evidence="6">
    <location>
        <begin position="541"/>
        <end position="564"/>
    </location>
</feature>
<proteinExistence type="predicted"/>
<keyword evidence="3 7" id="KW-0812">Transmembrane</keyword>
<feature type="region of interest" description="Disordered" evidence="6">
    <location>
        <begin position="262"/>
        <end position="283"/>
    </location>
</feature>
<feature type="transmembrane region" description="Helical" evidence="7">
    <location>
        <begin position="667"/>
        <end position="696"/>
    </location>
</feature>
<feature type="compositionally biased region" description="Acidic residues" evidence="6">
    <location>
        <begin position="154"/>
        <end position="165"/>
    </location>
</feature>
<comment type="subcellular location">
    <subcellularLocation>
        <location evidence="1">Cell membrane</location>
        <topology evidence="1">Multi-pass membrane protein</topology>
    </subcellularLocation>
</comment>
<dbReference type="EMBL" id="RZNZ01000024">
    <property type="protein sequence ID" value="KAA8816091.1"/>
    <property type="molecule type" value="Genomic_DNA"/>
</dbReference>
<dbReference type="InterPro" id="IPR003838">
    <property type="entry name" value="ABC3_permease_C"/>
</dbReference>
<dbReference type="Proteomes" id="UP000374630">
    <property type="component" value="Unassembled WGS sequence"/>
</dbReference>
<evidence type="ECO:0000313" key="12">
    <source>
        <dbReference type="Proteomes" id="UP000374630"/>
    </source>
</evidence>
<evidence type="ECO:0000256" key="4">
    <source>
        <dbReference type="ARBA" id="ARBA00022989"/>
    </source>
</evidence>
<feature type="compositionally biased region" description="Low complexity" evidence="6">
    <location>
        <begin position="166"/>
        <end position="177"/>
    </location>
</feature>
<dbReference type="Pfam" id="PF02687">
    <property type="entry name" value="FtsX"/>
    <property type="match status" value="2"/>
</dbReference>
<feature type="transmembrane region" description="Helical" evidence="7">
    <location>
        <begin position="791"/>
        <end position="811"/>
    </location>
</feature>
<dbReference type="RefSeq" id="WP_150355055.1">
    <property type="nucleotide sequence ID" value="NZ_RZNZ01000024.1"/>
</dbReference>
<dbReference type="InterPro" id="IPR038766">
    <property type="entry name" value="Membrane_comp_ABC_pdt"/>
</dbReference>
<gene>
    <name evidence="10" type="ORF">EM848_11400</name>
    <name evidence="9" type="ORF">EMO90_11750</name>
</gene>
<reference evidence="11 12" key="1">
    <citation type="journal article" date="2019" name="Syst. Appl. Microbiol.">
        <title>Characterization of Bifidobacterium species in feaces of the Egyptian fruit bat: Description of B. vespertilionis sp. nov. and B. rousetti sp. nov.</title>
        <authorList>
            <person name="Modesto M."/>
            <person name="Satti M."/>
            <person name="Watanabe K."/>
            <person name="Puglisi E."/>
            <person name="Morelli L."/>
            <person name="Huang C.-H."/>
            <person name="Liou J.-S."/>
            <person name="Miyashita M."/>
            <person name="Tamura T."/>
            <person name="Saito S."/>
            <person name="Mori K."/>
            <person name="Huang L."/>
            <person name="Sciavilla P."/>
            <person name="Sandri C."/>
            <person name="Spiezio C."/>
            <person name="Vitali F."/>
            <person name="Cavalieri D."/>
            <person name="Perpetuini G."/>
            <person name="Tofalo R."/>
            <person name="Bonetti A."/>
            <person name="Arita M."/>
            <person name="Mattarelli P."/>
        </authorList>
    </citation>
    <scope>NUCLEOTIDE SEQUENCE [LARGE SCALE GENOMIC DNA]</scope>
    <source>
        <strain evidence="9 12">RST16</strain>
        <strain evidence="10 11">RST8</strain>
    </source>
</reference>
<dbReference type="EMBL" id="RZOA01000034">
    <property type="protein sequence ID" value="KAA8821075.1"/>
    <property type="molecule type" value="Genomic_DNA"/>
</dbReference>
<dbReference type="PANTHER" id="PTHR30287">
    <property type="entry name" value="MEMBRANE COMPONENT OF PREDICTED ABC SUPERFAMILY METABOLITE UPTAKE TRANSPORTER"/>
    <property type="match status" value="1"/>
</dbReference>
<sequence length="1180" mass="125442">MNRAMVKDTLRMWLRAWKRFASIAMISLLGVAVLTGIYAGCRDTFLAADRFYDAQRLTDVQVLSTLGLTDDDVAALRAVEGVESVQPERSQSVTVSVNGSDKSATITEIGAAGLNQPRLERGRMPSKAGEVAVTDKFIKDSGLDVGATLSVTADADDEEDADGDASDGTGDASSESAPSFPTELTITGVVLDPKDLSNPYGYAGTNFRNTAASDYAFFAPGDGVTGNVYTAISLTVSGAADLDTFSARYDATVKTVADRIRDSVQTDRQTARRQSLVDEAQRKLDDAKRDAAAQFDDAERQINDQQATLDENKKTLSDTRTELEGKQDDLTDGRAQIADARTKIANGRKQLEDAQQEIVGGYEQVNGAKKPLADARAQLEDGKRQLADGRRQAQDGLDQVDRTAAGVTQLRGQVAALAGAPGPIDPSVWQPIAAALGQLGISVPQDPAQIESYDPILNQLDGVSGQLGAQRDQINAKLDAIGQQEAALAEQDTQLTAKERELADNERKLDEQQATVTAQLEELDRQSATLDDKAKELKDGRTQLDDGFRQLSEGETQLADGQRKLDDARNELASKRADADAEFAKQQGRIDDIGEARWYVQTRSSIGGFNALDSDLSSIESIGRAFPVVFLLVAALMSLTTMTRMVEEDRGLIGTYTGLGYGGAAIAMRYVLFALLACLVGGGIGLAVGFLGIPAFLKLVIDEMYMVPDVRLEYDWTVGTLGVGLFVVCVLAATLVACAGEMRQTPAALMRPKAPRAGARILLERIRPVWRRLSFLNKVAARNIFRFKSRLVMTVLGVAGCTALIVCGLAINDTVDTLGPRQYEGLYQYDALVVAPDDKADAMRQRVADDGRAAETLGVRLESGEITNEAGGSGTIQLIAVPDGDAARLGDMVALNRVEGDHGEVGLEAGGSGGVSDGGSDGSGSGGVIVEQSVASALGIRDGQTVTLADGQGRRAQATVAAVTRNLIGSNVYMAESLYRSLFTVGGTSDSGGSSGAASPFTLNAVFARLDGDADARIDYVKALGQDPNVLRAISCDELERNFQFDLMAAVVALITLLAGLLALVVLFTLANTNVSERVREMATLKVLGFFDREVHLYVNKEMTILTLMGIAVGLPLGRFVGGLLTAAINMSGLYFEVQVRPASYAIAAAATLGFALVVQLLTNPVLARIDPVSSLKSVE</sequence>
<feature type="transmembrane region" description="Helical" evidence="7">
    <location>
        <begin position="1145"/>
        <end position="1167"/>
    </location>
</feature>
<feature type="region of interest" description="Disordered" evidence="6">
    <location>
        <begin position="151"/>
        <end position="183"/>
    </location>
</feature>
<dbReference type="GO" id="GO:0005886">
    <property type="term" value="C:plasma membrane"/>
    <property type="evidence" value="ECO:0007669"/>
    <property type="project" value="UniProtKB-SubCell"/>
</dbReference>
<evidence type="ECO:0000313" key="11">
    <source>
        <dbReference type="Proteomes" id="UP000345527"/>
    </source>
</evidence>
<evidence type="ECO:0000256" key="6">
    <source>
        <dbReference type="SAM" id="MobiDB-lite"/>
    </source>
</evidence>
<accession>A0A5J5DW20</accession>
<feature type="domain" description="ABC3 transporter permease C-terminal" evidence="8">
    <location>
        <begin position="1054"/>
        <end position="1162"/>
    </location>
</feature>
<evidence type="ECO:0000256" key="7">
    <source>
        <dbReference type="SAM" id="Phobius"/>
    </source>
</evidence>
<comment type="caution">
    <text evidence="10">The sequence shown here is derived from an EMBL/GenBank/DDBJ whole genome shotgun (WGS) entry which is preliminary data.</text>
</comment>
<evidence type="ECO:0000259" key="8">
    <source>
        <dbReference type="Pfam" id="PF02687"/>
    </source>
</evidence>
<protein>
    <submittedName>
        <fullName evidence="10">ABC transporter permease</fullName>
    </submittedName>
</protein>
<dbReference type="Gene3D" id="1.10.287.1490">
    <property type="match status" value="2"/>
</dbReference>
<name>A0A5J5DW20_9BIFI</name>
<dbReference type="AlphaFoldDB" id="A0A5J5DW20"/>
<keyword evidence="12" id="KW-1185">Reference proteome</keyword>
<feature type="transmembrane region" description="Helical" evidence="7">
    <location>
        <begin position="1103"/>
        <end position="1125"/>
    </location>
</feature>
<evidence type="ECO:0000313" key="9">
    <source>
        <dbReference type="EMBL" id="KAA8816091.1"/>
    </source>
</evidence>
<evidence type="ECO:0000313" key="10">
    <source>
        <dbReference type="EMBL" id="KAA8821075.1"/>
    </source>
</evidence>
<dbReference type="PANTHER" id="PTHR30287:SF1">
    <property type="entry name" value="INNER MEMBRANE PROTEIN"/>
    <property type="match status" value="1"/>
</dbReference>
<evidence type="ECO:0000256" key="1">
    <source>
        <dbReference type="ARBA" id="ARBA00004651"/>
    </source>
</evidence>
<feature type="transmembrane region" description="Helical" evidence="7">
    <location>
        <begin position="716"/>
        <end position="740"/>
    </location>
</feature>
<evidence type="ECO:0000256" key="3">
    <source>
        <dbReference type="ARBA" id="ARBA00022692"/>
    </source>
</evidence>
<feature type="region of interest" description="Disordered" evidence="6">
    <location>
        <begin position="305"/>
        <end position="327"/>
    </location>
</feature>
<feature type="compositionally biased region" description="Basic and acidic residues" evidence="6">
    <location>
        <begin position="310"/>
        <end position="327"/>
    </location>
</feature>
<evidence type="ECO:0000256" key="5">
    <source>
        <dbReference type="ARBA" id="ARBA00023136"/>
    </source>
</evidence>
<feature type="transmembrane region" description="Helical" evidence="7">
    <location>
        <begin position="1047"/>
        <end position="1070"/>
    </location>
</feature>
<keyword evidence="2" id="KW-1003">Cell membrane</keyword>
<evidence type="ECO:0000256" key="2">
    <source>
        <dbReference type="ARBA" id="ARBA00022475"/>
    </source>
</evidence>
<keyword evidence="4 7" id="KW-1133">Transmembrane helix</keyword>
<feature type="domain" description="ABC3 transporter permease C-terminal" evidence="8">
    <location>
        <begin position="625"/>
        <end position="736"/>
    </location>
</feature>
<dbReference type="Proteomes" id="UP000345527">
    <property type="component" value="Unassembled WGS sequence"/>
</dbReference>
<keyword evidence="5 7" id="KW-0472">Membrane</keyword>
<dbReference type="OrthoDB" id="5137249at2"/>